<keyword evidence="2" id="KW-1185">Reference proteome</keyword>
<dbReference type="KEGG" id="vg:5729549"/>
<reference evidence="1 2" key="1">
    <citation type="journal article" date="2005" name="Virology">
        <title>A novel rudivirus, ARV1, of the hyperthermophilic archaeal genus Acidianus.</title>
        <authorList>
            <person name="Vestergaard G."/>
            <person name="Haring M."/>
            <person name="Peng X."/>
            <person name="Rachel R."/>
            <person name="Garrett R.A."/>
            <person name="Prangishvili D."/>
        </authorList>
    </citation>
    <scope>NUCLEOTIDE SEQUENCE</scope>
</reference>
<proteinExistence type="predicted"/>
<dbReference type="EMBL" id="AJ875026">
    <property type="protein sequence ID" value="CAI44187.1"/>
    <property type="molecule type" value="Genomic_DNA"/>
</dbReference>
<protein>
    <recommendedName>
        <fullName evidence="3">Nucleotide-diphospho-sugar transferase domain-containing protein</fullName>
    </recommendedName>
</protein>
<dbReference type="Proteomes" id="UP000001777">
    <property type="component" value="Segment"/>
</dbReference>
<evidence type="ECO:0008006" key="3">
    <source>
        <dbReference type="Google" id="ProtNLM"/>
    </source>
</evidence>
<evidence type="ECO:0000313" key="1">
    <source>
        <dbReference type="EMBL" id="CAI44187.1"/>
    </source>
</evidence>
<evidence type="ECO:0000313" key="2">
    <source>
        <dbReference type="Proteomes" id="UP000001777"/>
    </source>
</evidence>
<dbReference type="GeneID" id="5729549"/>
<dbReference type="RefSeq" id="YP_001542649.1">
    <property type="nucleotide sequence ID" value="NC_009965.1"/>
</dbReference>
<accession>Q50I39</accession>
<organism evidence="1 2">
    <name type="scientific">Acidianus rod-shaped virus 1</name>
    <dbReference type="NCBI Taxonomy" id="309181"/>
    <lineage>
        <taxon>Viruses</taxon>
        <taxon>Adnaviria</taxon>
        <taxon>Zilligvirae</taxon>
        <taxon>Taleaviricota</taxon>
        <taxon>Tokiviricetes</taxon>
        <taxon>Ligamenvirales</taxon>
        <taxon>Rudiviridae</taxon>
        <taxon>Itarudivirus</taxon>
        <taxon>Itarudivirus pozzuoliense</taxon>
        <taxon>Itarudivirus ARV1</taxon>
    </lineage>
</organism>
<name>Q50I39_9VIRU</name>
<dbReference type="OrthoDB" id="12283at10239"/>
<sequence length="196" mass="23054">MKIFTFCGNCAHIQETQYDYVVVDQTYYCNLPKDAHDIIWNVTQSDDRQTRIALNLLKALNFISHLPDDIFAIIDSDVVVPNIHAIDGHQMLRTYVFTLCYPLFYDWAGEIRPFCSGTNFVFTRGFATDIQNTIRDWMIADPKTRDKIDIYIHNHLRHINVFIPPVSHYIKGRKVTYYGNDYDIILRHIPEFTLFI</sequence>